<dbReference type="InterPro" id="IPR002125">
    <property type="entry name" value="CMP_dCMP_dom"/>
</dbReference>
<feature type="binding site" evidence="17">
    <location>
        <position position="292"/>
    </location>
    <ligand>
        <name>substrate</name>
    </ligand>
</feature>
<evidence type="ECO:0000256" key="15">
    <source>
        <dbReference type="PIRNR" id="PIRNR006769"/>
    </source>
</evidence>
<feature type="active site" description="Proton donor" evidence="16">
    <location>
        <position position="51"/>
    </location>
</feature>
<keyword evidence="11 15" id="KW-0560">Oxidoreductase</keyword>
<comment type="catalytic activity">
    <reaction evidence="13 15">
        <text>5-amino-6-(5-phospho-D-ribitylamino)uracil + NADP(+) = 5-amino-6-(5-phospho-D-ribosylamino)uracil + NADPH + H(+)</text>
        <dbReference type="Rhea" id="RHEA:17845"/>
        <dbReference type="ChEBI" id="CHEBI:15378"/>
        <dbReference type="ChEBI" id="CHEBI:57783"/>
        <dbReference type="ChEBI" id="CHEBI:58349"/>
        <dbReference type="ChEBI" id="CHEBI:58421"/>
        <dbReference type="ChEBI" id="CHEBI:58453"/>
        <dbReference type="EC" id="1.1.1.193"/>
    </reaction>
</comment>
<dbReference type="InterPro" id="IPR016192">
    <property type="entry name" value="APOBEC/CMP_deaminase_Zn-bd"/>
</dbReference>
<protein>
    <recommendedName>
        <fullName evidence="15">Riboflavin biosynthesis protein RibD</fullName>
    </recommendedName>
    <domain>
        <recommendedName>
            <fullName evidence="15">Diaminohydroxyphosphoribosylaminopyrimidine deaminase</fullName>
            <shortName evidence="15">DRAP deaminase</shortName>
            <ecNumber evidence="15">3.5.4.26</ecNumber>
        </recommendedName>
        <alternativeName>
            <fullName evidence="15">Riboflavin-specific deaminase</fullName>
        </alternativeName>
    </domain>
    <domain>
        <recommendedName>
            <fullName evidence="15">5-amino-6-(5-phosphoribosylamino)uracil reductase</fullName>
            <ecNumber evidence="15">1.1.1.193</ecNumber>
        </recommendedName>
        <alternativeName>
            <fullName evidence="15">HTP reductase</fullName>
        </alternativeName>
    </domain>
</protein>
<keyword evidence="9 15" id="KW-0862">Zinc</keyword>
<dbReference type="Pfam" id="PF00383">
    <property type="entry name" value="dCMP_cyt_deam_1"/>
    <property type="match status" value="1"/>
</dbReference>
<dbReference type="FunFam" id="3.40.140.10:FF:000025">
    <property type="entry name" value="Riboflavin biosynthesis protein RibD"/>
    <property type="match status" value="1"/>
</dbReference>
<evidence type="ECO:0000313" key="21">
    <source>
        <dbReference type="Proteomes" id="UP000214880"/>
    </source>
</evidence>
<keyword evidence="12" id="KW-0511">Multifunctional enzyme</keyword>
<comment type="pathway">
    <text evidence="3 15">Cofactor biosynthesis; riboflavin biosynthesis; 5-amino-6-(D-ribitylamino)uracil from GTP: step 3/4.</text>
</comment>
<comment type="cofactor">
    <cofactor evidence="15 18">
        <name>Zn(2+)</name>
        <dbReference type="ChEBI" id="CHEBI:29105"/>
    </cofactor>
    <text evidence="15 18">Binds 1 zinc ion.</text>
</comment>
<evidence type="ECO:0000256" key="17">
    <source>
        <dbReference type="PIRSR" id="PIRSR006769-2"/>
    </source>
</evidence>
<feature type="binding site" evidence="18">
    <location>
        <position position="49"/>
    </location>
    <ligand>
        <name>Zn(2+)</name>
        <dbReference type="ChEBI" id="CHEBI:29105"/>
        <note>catalytic</note>
    </ligand>
</feature>
<dbReference type="GO" id="GO:0009231">
    <property type="term" value="P:riboflavin biosynthetic process"/>
    <property type="evidence" value="ECO:0007669"/>
    <property type="project" value="UniProtKB-UniPathway"/>
</dbReference>
<comment type="catalytic activity">
    <reaction evidence="14 15">
        <text>2,5-diamino-6-hydroxy-4-(5-phosphoribosylamino)-pyrimidine + H2O + H(+) = 5-amino-6-(5-phospho-D-ribosylamino)uracil + NH4(+)</text>
        <dbReference type="Rhea" id="RHEA:21868"/>
        <dbReference type="ChEBI" id="CHEBI:15377"/>
        <dbReference type="ChEBI" id="CHEBI:15378"/>
        <dbReference type="ChEBI" id="CHEBI:28938"/>
        <dbReference type="ChEBI" id="CHEBI:58453"/>
        <dbReference type="ChEBI" id="CHEBI:58614"/>
        <dbReference type="EC" id="3.5.4.26"/>
    </reaction>
</comment>
<dbReference type="PIRSF" id="PIRSF006769">
    <property type="entry name" value="RibD"/>
    <property type="match status" value="1"/>
</dbReference>
<feature type="binding site" evidence="18">
    <location>
        <position position="74"/>
    </location>
    <ligand>
        <name>Zn(2+)</name>
        <dbReference type="ChEBI" id="CHEBI:29105"/>
        <note>catalytic</note>
    </ligand>
</feature>
<dbReference type="PANTHER" id="PTHR38011">
    <property type="entry name" value="DIHYDROFOLATE REDUCTASE FAMILY PROTEIN (AFU_ORTHOLOGUE AFUA_8G06820)"/>
    <property type="match status" value="1"/>
</dbReference>
<evidence type="ECO:0000256" key="5">
    <source>
        <dbReference type="ARBA" id="ARBA00007417"/>
    </source>
</evidence>
<keyword evidence="8 15" id="KW-0378">Hydrolase</keyword>
<comment type="function">
    <text evidence="1 15">Converts 2,5-diamino-6-(ribosylamino)-4(3h)-pyrimidinone 5'-phosphate into 5-amino-6-(ribosylamino)-2,4(1h,3h)-pyrimidinedione 5'-phosphate.</text>
</comment>
<feature type="binding site" evidence="17">
    <location>
        <position position="206"/>
    </location>
    <ligand>
        <name>substrate</name>
    </ligand>
</feature>
<dbReference type="NCBIfam" id="TIGR00227">
    <property type="entry name" value="ribD_Cterm"/>
    <property type="match status" value="1"/>
</dbReference>
<evidence type="ECO:0000256" key="12">
    <source>
        <dbReference type="ARBA" id="ARBA00023268"/>
    </source>
</evidence>
<evidence type="ECO:0000256" key="10">
    <source>
        <dbReference type="ARBA" id="ARBA00022857"/>
    </source>
</evidence>
<accession>A0A1G9M2L5</accession>
<evidence type="ECO:0000256" key="4">
    <source>
        <dbReference type="ARBA" id="ARBA00005259"/>
    </source>
</evidence>
<dbReference type="EMBL" id="FNHB01000001">
    <property type="protein sequence ID" value="SDL68512.1"/>
    <property type="molecule type" value="Genomic_DNA"/>
</dbReference>
<dbReference type="CDD" id="cd01284">
    <property type="entry name" value="Riboflavin_deaminase-reductase"/>
    <property type="match status" value="1"/>
</dbReference>
<keyword evidence="7 15" id="KW-0479">Metal-binding</keyword>
<gene>
    <name evidence="20" type="ORF">SAMN04488502_101545</name>
</gene>
<dbReference type="STRING" id="146817.SAMN04488502_101545"/>
<dbReference type="OrthoDB" id="9800865at2"/>
<dbReference type="GO" id="GO:0008835">
    <property type="term" value="F:diaminohydroxyphosphoribosylaminopyrimidine deaminase activity"/>
    <property type="evidence" value="ECO:0007669"/>
    <property type="project" value="UniProtKB-EC"/>
</dbReference>
<dbReference type="RefSeq" id="WP_092069797.1">
    <property type="nucleotide sequence ID" value="NZ_FNHB01000001.1"/>
</dbReference>
<evidence type="ECO:0000256" key="18">
    <source>
        <dbReference type="PIRSR" id="PIRSR006769-3"/>
    </source>
</evidence>
<evidence type="ECO:0000256" key="16">
    <source>
        <dbReference type="PIRSR" id="PIRSR006769-1"/>
    </source>
</evidence>
<dbReference type="UniPathway" id="UPA00275">
    <property type="reaction ID" value="UER00401"/>
</dbReference>
<dbReference type="EC" id="1.1.1.193" evidence="15"/>
<feature type="binding site" evidence="17">
    <location>
        <position position="221"/>
    </location>
    <ligand>
        <name>NADP(+)</name>
        <dbReference type="ChEBI" id="CHEBI:58349"/>
    </ligand>
</feature>
<dbReference type="PROSITE" id="PS00903">
    <property type="entry name" value="CYT_DCMP_DEAMINASES_1"/>
    <property type="match status" value="1"/>
</dbReference>
<evidence type="ECO:0000256" key="13">
    <source>
        <dbReference type="ARBA" id="ARBA00049861"/>
    </source>
</evidence>
<proteinExistence type="inferred from homology"/>
<evidence type="ECO:0000256" key="8">
    <source>
        <dbReference type="ARBA" id="ARBA00022801"/>
    </source>
</evidence>
<dbReference type="GO" id="GO:0050661">
    <property type="term" value="F:NADP binding"/>
    <property type="evidence" value="ECO:0007669"/>
    <property type="project" value="InterPro"/>
</dbReference>
<dbReference type="SUPFAM" id="SSF53927">
    <property type="entry name" value="Cytidine deaminase-like"/>
    <property type="match status" value="1"/>
</dbReference>
<feature type="binding site" evidence="17">
    <location>
        <position position="203"/>
    </location>
    <ligand>
        <name>substrate</name>
    </ligand>
</feature>
<evidence type="ECO:0000256" key="6">
    <source>
        <dbReference type="ARBA" id="ARBA00022619"/>
    </source>
</evidence>
<dbReference type="InterPro" id="IPR050765">
    <property type="entry name" value="Riboflavin_Biosynth_HTPR"/>
</dbReference>
<dbReference type="InterPro" id="IPR024072">
    <property type="entry name" value="DHFR-like_dom_sf"/>
</dbReference>
<dbReference type="InterPro" id="IPR011549">
    <property type="entry name" value="RibD_C"/>
</dbReference>
<evidence type="ECO:0000259" key="19">
    <source>
        <dbReference type="PROSITE" id="PS51747"/>
    </source>
</evidence>
<feature type="binding site" evidence="17">
    <location>
        <position position="199"/>
    </location>
    <ligand>
        <name>NADP(+)</name>
        <dbReference type="ChEBI" id="CHEBI:58349"/>
    </ligand>
</feature>
<feature type="binding site" evidence="17">
    <location>
        <position position="183"/>
    </location>
    <ligand>
        <name>substrate</name>
    </ligand>
</feature>
<dbReference type="Pfam" id="PF01872">
    <property type="entry name" value="RibD_C"/>
    <property type="match status" value="1"/>
</dbReference>
<sequence length="399" mass="42491">MDEQYMRQALHIAQYAAGRTSPNPVVGAVLVRNGRVVGQGWHCQAGAPHAEINALKQAGELARGATIYVTLEPCSHHGKTGPCTEALIRAGVSKAVVAMTDPNPVVAGQGLDKLRAAGIEVVEGVLAAEAAKINEVFIKWITCRFPFVALKTAMTLDGKIATCQGNSQWITNAASRRRVHEYRNIYDAIMVGIGTVLADNPALTTRLPEDSRNPLRVIVDSQARTPLSAQVVRDQLAPTIIAVTAQAPAEKVEALRAAGVEVLTVAAKDGRVNLRELLKILGARCITSVLAEGGATLNAAMINSNLVDKVYWFIAPKFVGGCLAPGPIGGAGVNLIDEGYSVEDISSEILAGDILISGYLRNREGRDVYRTCGRTGESEINCTRREIGPPDHCGPRNHV</sequence>
<dbReference type="GO" id="GO:0008703">
    <property type="term" value="F:5-amino-6-(5-phosphoribosylamino)uracil reductase activity"/>
    <property type="evidence" value="ECO:0007669"/>
    <property type="project" value="UniProtKB-EC"/>
</dbReference>
<evidence type="ECO:0000313" key="20">
    <source>
        <dbReference type="EMBL" id="SDL68512.1"/>
    </source>
</evidence>
<evidence type="ECO:0000256" key="7">
    <source>
        <dbReference type="ARBA" id="ARBA00022723"/>
    </source>
</evidence>
<reference evidence="20 21" key="1">
    <citation type="submission" date="2016-10" db="EMBL/GenBank/DDBJ databases">
        <authorList>
            <person name="de Groot N.N."/>
        </authorList>
    </citation>
    <scope>NUCLEOTIDE SEQUENCE [LARGE SCALE GENOMIC DNA]</scope>
    <source>
        <strain evidence="20 21">DSM 1736</strain>
    </source>
</reference>
<evidence type="ECO:0000256" key="11">
    <source>
        <dbReference type="ARBA" id="ARBA00023002"/>
    </source>
</evidence>
<keyword evidence="21" id="KW-1185">Reference proteome</keyword>
<evidence type="ECO:0000256" key="1">
    <source>
        <dbReference type="ARBA" id="ARBA00002151"/>
    </source>
</evidence>
<dbReference type="InterPro" id="IPR016193">
    <property type="entry name" value="Cytidine_deaminase-like"/>
</dbReference>
<dbReference type="NCBIfam" id="TIGR00326">
    <property type="entry name" value="eubact_ribD"/>
    <property type="match status" value="1"/>
</dbReference>
<feature type="binding site" evidence="17">
    <location>
        <position position="169"/>
    </location>
    <ligand>
        <name>NADP(+)</name>
        <dbReference type="ChEBI" id="CHEBI:58349"/>
    </ligand>
</feature>
<keyword evidence="6 15" id="KW-0686">Riboflavin biosynthesis</keyword>
<dbReference type="Gene3D" id="3.40.430.10">
    <property type="entry name" value="Dihydrofolate Reductase, subunit A"/>
    <property type="match status" value="1"/>
</dbReference>
<evidence type="ECO:0000256" key="3">
    <source>
        <dbReference type="ARBA" id="ARBA00004910"/>
    </source>
</evidence>
<dbReference type="SUPFAM" id="SSF53597">
    <property type="entry name" value="Dihydrofolate reductase-like"/>
    <property type="match status" value="1"/>
</dbReference>
<feature type="binding site" evidence="18">
    <location>
        <position position="83"/>
    </location>
    <ligand>
        <name>Zn(2+)</name>
        <dbReference type="ChEBI" id="CHEBI:29105"/>
        <note>catalytic</note>
    </ligand>
</feature>
<dbReference type="GO" id="GO:0008270">
    <property type="term" value="F:zinc ion binding"/>
    <property type="evidence" value="ECO:0007669"/>
    <property type="project" value="InterPro"/>
</dbReference>
<dbReference type="EC" id="3.5.4.26" evidence="15"/>
<dbReference type="InterPro" id="IPR004794">
    <property type="entry name" value="Eubact_RibD"/>
</dbReference>
<dbReference type="PANTHER" id="PTHR38011:SF7">
    <property type="entry name" value="2,5-DIAMINO-6-RIBOSYLAMINO-4(3H)-PYRIMIDINONE 5'-PHOSPHATE REDUCTASE"/>
    <property type="match status" value="1"/>
</dbReference>
<comment type="similarity">
    <text evidence="5 15">In the C-terminal section; belongs to the HTP reductase family.</text>
</comment>
<feature type="binding site" evidence="17">
    <location>
        <begin position="294"/>
        <end position="300"/>
    </location>
    <ligand>
        <name>NADP(+)</name>
        <dbReference type="ChEBI" id="CHEBI:58349"/>
    </ligand>
</feature>
<evidence type="ECO:0000256" key="2">
    <source>
        <dbReference type="ARBA" id="ARBA00004882"/>
    </source>
</evidence>
<feature type="domain" description="CMP/dCMP-type deaminase" evidence="19">
    <location>
        <begin position="1"/>
        <end position="122"/>
    </location>
</feature>
<dbReference type="Gene3D" id="3.40.140.10">
    <property type="entry name" value="Cytidine Deaminase, domain 2"/>
    <property type="match status" value="1"/>
</dbReference>
<comment type="pathway">
    <text evidence="2 15">Cofactor biosynthesis; riboflavin biosynthesis; 5-amino-6-(D-ribitylamino)uracil from GTP: step 2/4.</text>
</comment>
<feature type="binding site" evidence="17">
    <location>
        <position position="167"/>
    </location>
    <ligand>
        <name>substrate</name>
    </ligand>
</feature>
<evidence type="ECO:0000256" key="9">
    <source>
        <dbReference type="ARBA" id="ARBA00022833"/>
    </source>
</evidence>
<comment type="similarity">
    <text evidence="4 15">In the N-terminal section; belongs to the cytidine and deoxycytidylate deaminase family.</text>
</comment>
<organism evidence="20 21">
    <name type="scientific">Dendrosporobacter quercicolus</name>
    <dbReference type="NCBI Taxonomy" id="146817"/>
    <lineage>
        <taxon>Bacteria</taxon>
        <taxon>Bacillati</taxon>
        <taxon>Bacillota</taxon>
        <taxon>Negativicutes</taxon>
        <taxon>Selenomonadales</taxon>
        <taxon>Sporomusaceae</taxon>
        <taxon>Dendrosporobacter</taxon>
    </lineage>
</organism>
<name>A0A1G9M2L5_9FIRM</name>
<keyword evidence="10 15" id="KW-0521">NADP</keyword>
<feature type="binding site" evidence="17">
    <location>
        <position position="195"/>
    </location>
    <ligand>
        <name>NADP(+)</name>
        <dbReference type="ChEBI" id="CHEBI:58349"/>
    </ligand>
</feature>
<dbReference type="AlphaFoldDB" id="A0A1G9M2L5"/>
<dbReference type="InterPro" id="IPR002734">
    <property type="entry name" value="RibDG_C"/>
</dbReference>
<evidence type="ECO:0000256" key="14">
    <source>
        <dbReference type="ARBA" id="ARBA00049886"/>
    </source>
</evidence>
<dbReference type="Proteomes" id="UP000214880">
    <property type="component" value="Unassembled WGS sequence"/>
</dbReference>
<dbReference type="PROSITE" id="PS51747">
    <property type="entry name" value="CYT_DCMP_DEAMINASES_2"/>
    <property type="match status" value="1"/>
</dbReference>
<feature type="binding site" evidence="17">
    <location>
        <position position="153"/>
    </location>
    <ligand>
        <name>NADP(+)</name>
        <dbReference type="ChEBI" id="CHEBI:58349"/>
    </ligand>
</feature>